<dbReference type="EMBL" id="MHRQ01000026">
    <property type="protein sequence ID" value="OHA26124.1"/>
    <property type="molecule type" value="Genomic_DNA"/>
</dbReference>
<dbReference type="Gene3D" id="1.10.530.10">
    <property type="match status" value="1"/>
</dbReference>
<reference evidence="1 2" key="1">
    <citation type="journal article" date="2016" name="Nat. Commun.">
        <title>Thousands of microbial genomes shed light on interconnected biogeochemical processes in an aquifer system.</title>
        <authorList>
            <person name="Anantharaman K."/>
            <person name="Brown C.T."/>
            <person name="Hug L.A."/>
            <person name="Sharon I."/>
            <person name="Castelle C.J."/>
            <person name="Probst A.J."/>
            <person name="Thomas B.C."/>
            <person name="Singh A."/>
            <person name="Wilkins M.J."/>
            <person name="Karaoz U."/>
            <person name="Brodie E.L."/>
            <person name="Williams K.H."/>
            <person name="Hubbard S.S."/>
            <person name="Banfield J.F."/>
        </authorList>
    </citation>
    <scope>NUCLEOTIDE SEQUENCE [LARGE SCALE GENOMIC DNA]</scope>
</reference>
<organism evidence="1 2">
    <name type="scientific">Candidatus Taylorbacteria bacterium RIFCSPHIGHO2_02_FULL_46_13</name>
    <dbReference type="NCBI Taxonomy" id="1802312"/>
    <lineage>
        <taxon>Bacteria</taxon>
        <taxon>Candidatus Tayloriibacteriota</taxon>
    </lineage>
</organism>
<protein>
    <recommendedName>
        <fullName evidence="3">Transglycosylase SLT domain-containing protein</fullName>
    </recommendedName>
</protein>
<accession>A0A1G2MQV4</accession>
<gene>
    <name evidence="1" type="ORF">A3C06_03855</name>
</gene>
<name>A0A1G2MQV4_9BACT</name>
<dbReference type="AlphaFoldDB" id="A0A1G2MQV4"/>
<dbReference type="InterPro" id="IPR023346">
    <property type="entry name" value="Lysozyme-like_dom_sf"/>
</dbReference>
<dbReference type="STRING" id="1802312.A3C06_03855"/>
<evidence type="ECO:0000313" key="2">
    <source>
        <dbReference type="Proteomes" id="UP000177565"/>
    </source>
</evidence>
<sequence length="171" mass="19486">MLVDKIHLYDIVISVGSTSFRQKGWKMNKLVLFIAAMITAMEARAVAPSPKSRLIAALIEVESRGNDYAIGDRHMTDRAYGPLQIRKPCVDNVNRRFGTRVRVEDLIGNRSQSVWICQKYLEMYATRSRLGREPSEEDLARVWNGGPQGYKKLSTLPYWSKVKKALAQIKN</sequence>
<comment type="caution">
    <text evidence="1">The sequence shown here is derived from an EMBL/GenBank/DDBJ whole genome shotgun (WGS) entry which is preliminary data.</text>
</comment>
<evidence type="ECO:0000313" key="1">
    <source>
        <dbReference type="EMBL" id="OHA26124.1"/>
    </source>
</evidence>
<evidence type="ECO:0008006" key="3">
    <source>
        <dbReference type="Google" id="ProtNLM"/>
    </source>
</evidence>
<proteinExistence type="predicted"/>
<dbReference type="SUPFAM" id="SSF53955">
    <property type="entry name" value="Lysozyme-like"/>
    <property type="match status" value="1"/>
</dbReference>
<dbReference type="Proteomes" id="UP000177565">
    <property type="component" value="Unassembled WGS sequence"/>
</dbReference>